<feature type="region of interest" description="Disordered" evidence="1">
    <location>
        <begin position="468"/>
        <end position="525"/>
    </location>
</feature>
<dbReference type="InParanoid" id="A0A4Q1BNM0"/>
<feature type="compositionally biased region" description="Polar residues" evidence="1">
    <location>
        <begin position="687"/>
        <end position="698"/>
    </location>
</feature>
<evidence type="ECO:0000256" key="1">
    <source>
        <dbReference type="SAM" id="MobiDB-lite"/>
    </source>
</evidence>
<evidence type="ECO:0000313" key="2">
    <source>
        <dbReference type="EMBL" id="RXK39350.1"/>
    </source>
</evidence>
<sequence length="793" mass="87312">MAENTPTTRPRLAVNAFRPDPTKWIQTSTTKKSIQRPLVAFKNTFATPPSTLRRQDITKLNAKSSSTNIAAGIGSSSGKRALTEREDRGKRFRVLEDRQGTLSGFLTPPKTDSSKKSKTRKVDTRAGVRPRRPEHGAREGGQKPPQEERHIRDHNKDRSEVKKVDRGNDVYMLPPASQIRDPPVKVTPRIKATEPRHHSSPHQAPSSDIPITPVPSDVLELHKKLCGQDTGYLNRMRSPWATENDHKRKIAEIDDERQRKKRKVDPREVVTERVVNIGKPSRGKLVDLVDLSPSLKEVKTKSRGKVSKVSPPVRTSPRIAHRGTERPTTPSKGSRPNRSLMISPLPRTCVPSPQRNHMDHRHDPPQSSPTTPLPQVDPGLSSHRTSSAGPSIPTSPLAGMTPRKRHSPHHKVTPPKSRPSLKRGKQETLFVLPAPPAQPIFLIDPPLRRKERTFEAVDIEAETLMTWSLGAAPPPPSSSPMSDQPHATRPGPCPVQRASPGPTSSPIRLDVEKRSSQSMPGSDLSQPFPILLSTPDFPPDPPQGRIRHSPTCLPLAKFYDAGDFNNGQQAPLVSDVPMMLAPDKIPQRHTGAVNPAAKWDKLRSGILSVPIEPSVSDPAIHPLPSQSKDHKTSRKNKCSQEGQAKLASYGFFETRKKRPSKGFDLQWEEEDNLAFDIDSPEGEGPTIFQSDGSRTDTFSRVPDPPPHPSLRPAGLKQLRKLEALARMTSTGDPGFTEAEGRDEERAGEEAMPSSSATKSSEVTSSGSLTSSALNITKSARDWWDRLGGSSQDV</sequence>
<feature type="compositionally biased region" description="Polar residues" evidence="1">
    <location>
        <begin position="68"/>
        <end position="78"/>
    </location>
</feature>
<protein>
    <submittedName>
        <fullName evidence="2">Uncharacterized protein</fullName>
    </submittedName>
</protein>
<dbReference type="Proteomes" id="UP000289152">
    <property type="component" value="Unassembled WGS sequence"/>
</dbReference>
<feature type="compositionally biased region" description="Basic and acidic residues" evidence="1">
    <location>
        <begin position="81"/>
        <end position="99"/>
    </location>
</feature>
<feature type="region of interest" description="Disordered" evidence="1">
    <location>
        <begin position="675"/>
        <end position="774"/>
    </location>
</feature>
<keyword evidence="3" id="KW-1185">Reference proteome</keyword>
<dbReference type="EMBL" id="SDIL01000033">
    <property type="protein sequence ID" value="RXK39350.1"/>
    <property type="molecule type" value="Genomic_DNA"/>
</dbReference>
<dbReference type="AlphaFoldDB" id="A0A4Q1BNM0"/>
<feature type="compositionally biased region" description="Basic residues" evidence="1">
    <location>
        <begin position="402"/>
        <end position="423"/>
    </location>
</feature>
<comment type="caution">
    <text evidence="2">The sequence shown here is derived from an EMBL/GenBank/DDBJ whole genome shotgun (WGS) entry which is preliminary data.</text>
</comment>
<feature type="compositionally biased region" description="Basic and acidic residues" evidence="1">
    <location>
        <begin position="738"/>
        <end position="748"/>
    </location>
</feature>
<feature type="compositionally biased region" description="Polar residues" evidence="1">
    <location>
        <begin position="326"/>
        <end position="337"/>
    </location>
</feature>
<feature type="compositionally biased region" description="Polar residues" evidence="1">
    <location>
        <begin position="382"/>
        <end position="394"/>
    </location>
</feature>
<proteinExistence type="predicted"/>
<gene>
    <name evidence="2" type="ORF">M231_03429</name>
</gene>
<feature type="compositionally biased region" description="Polar residues" evidence="1">
    <location>
        <begin position="516"/>
        <end position="525"/>
    </location>
</feature>
<reference evidence="2 3" key="1">
    <citation type="submission" date="2016-06" db="EMBL/GenBank/DDBJ databases">
        <title>Evolution of pathogenesis and genome organization in the Tremellales.</title>
        <authorList>
            <person name="Cuomo C."/>
            <person name="Litvintseva A."/>
            <person name="Heitman J."/>
            <person name="Chen Y."/>
            <person name="Sun S."/>
            <person name="Springer D."/>
            <person name="Dromer F."/>
            <person name="Young S."/>
            <person name="Zeng Q."/>
            <person name="Chapman S."/>
            <person name="Gujja S."/>
            <person name="Saif S."/>
            <person name="Birren B."/>
        </authorList>
    </citation>
    <scope>NUCLEOTIDE SEQUENCE [LARGE SCALE GENOMIC DNA]</scope>
    <source>
        <strain evidence="2 3">ATCC 28783</strain>
    </source>
</reference>
<evidence type="ECO:0000313" key="3">
    <source>
        <dbReference type="Proteomes" id="UP000289152"/>
    </source>
</evidence>
<name>A0A4Q1BNM0_TREME</name>
<organism evidence="2 3">
    <name type="scientific">Tremella mesenterica</name>
    <name type="common">Jelly fungus</name>
    <dbReference type="NCBI Taxonomy" id="5217"/>
    <lineage>
        <taxon>Eukaryota</taxon>
        <taxon>Fungi</taxon>
        <taxon>Dikarya</taxon>
        <taxon>Basidiomycota</taxon>
        <taxon>Agaricomycotina</taxon>
        <taxon>Tremellomycetes</taxon>
        <taxon>Tremellales</taxon>
        <taxon>Tremellaceae</taxon>
        <taxon>Tremella</taxon>
    </lineage>
</organism>
<feature type="region of interest" description="Disordered" evidence="1">
    <location>
        <begin position="297"/>
        <end position="423"/>
    </location>
</feature>
<dbReference type="OrthoDB" id="2565180at2759"/>
<feature type="region of interest" description="Disordered" evidence="1">
    <location>
        <begin position="68"/>
        <end position="211"/>
    </location>
</feature>
<feature type="compositionally biased region" description="Basic and acidic residues" evidence="1">
    <location>
        <begin position="112"/>
        <end position="168"/>
    </location>
</feature>
<accession>A0A4Q1BNM0</accession>
<dbReference type="VEuPathDB" id="FungiDB:TREMEDRAFT_71323"/>
<feature type="region of interest" description="Disordered" evidence="1">
    <location>
        <begin position="613"/>
        <end position="642"/>
    </location>
</feature>
<feature type="compositionally biased region" description="Low complexity" evidence="1">
    <location>
        <begin position="749"/>
        <end position="771"/>
    </location>
</feature>